<accession>A0A2A4JCM6</accession>
<dbReference type="SMART" id="SM00587">
    <property type="entry name" value="CHK"/>
    <property type="match status" value="1"/>
</dbReference>
<evidence type="ECO:0000313" key="2">
    <source>
        <dbReference type="EMBL" id="PCG69599.1"/>
    </source>
</evidence>
<dbReference type="Pfam" id="PF02958">
    <property type="entry name" value="EcKL"/>
    <property type="match status" value="1"/>
</dbReference>
<evidence type="ECO:0000259" key="1">
    <source>
        <dbReference type="SMART" id="SM00587"/>
    </source>
</evidence>
<dbReference type="InterPro" id="IPR004119">
    <property type="entry name" value="EcKL"/>
</dbReference>
<comment type="caution">
    <text evidence="2">The sequence shown here is derived from an EMBL/GenBank/DDBJ whole genome shotgun (WGS) entry which is preliminary data.</text>
</comment>
<feature type="domain" description="CHK kinase-like" evidence="1">
    <location>
        <begin position="132"/>
        <end position="322"/>
    </location>
</feature>
<dbReference type="STRING" id="7102.A0A2A4JCM6"/>
<organism evidence="2">
    <name type="scientific">Heliothis virescens</name>
    <name type="common">Tobacco budworm moth</name>
    <dbReference type="NCBI Taxonomy" id="7102"/>
    <lineage>
        <taxon>Eukaryota</taxon>
        <taxon>Metazoa</taxon>
        <taxon>Ecdysozoa</taxon>
        <taxon>Arthropoda</taxon>
        <taxon>Hexapoda</taxon>
        <taxon>Insecta</taxon>
        <taxon>Pterygota</taxon>
        <taxon>Neoptera</taxon>
        <taxon>Endopterygota</taxon>
        <taxon>Lepidoptera</taxon>
        <taxon>Glossata</taxon>
        <taxon>Ditrysia</taxon>
        <taxon>Noctuoidea</taxon>
        <taxon>Noctuidae</taxon>
        <taxon>Heliothinae</taxon>
        <taxon>Heliothis</taxon>
    </lineage>
</organism>
<dbReference type="SUPFAM" id="SSF56112">
    <property type="entry name" value="Protein kinase-like (PK-like)"/>
    <property type="match status" value="1"/>
</dbReference>
<dbReference type="PANTHER" id="PTHR11012:SF30">
    <property type="entry name" value="PROTEIN KINASE-LIKE DOMAIN-CONTAINING"/>
    <property type="match status" value="1"/>
</dbReference>
<proteinExistence type="predicted"/>
<dbReference type="InterPro" id="IPR011009">
    <property type="entry name" value="Kinase-like_dom_sf"/>
</dbReference>
<name>A0A2A4JCM6_HELVI</name>
<dbReference type="PANTHER" id="PTHR11012">
    <property type="entry name" value="PROTEIN KINASE-LIKE DOMAIN-CONTAINING"/>
    <property type="match status" value="1"/>
</dbReference>
<dbReference type="EMBL" id="NWSH01001948">
    <property type="protein sequence ID" value="PCG69599.1"/>
    <property type="molecule type" value="Genomic_DNA"/>
</dbReference>
<sequence>MAQYNFEGDFANLNARQLDYINKVILEQDIKVKKVVFEQLGQAGDNFMGSLKRINIEGENGTISMILKIASSNEITRQTYHTGLMFKNEHIMYTEVLPKFVQLQKDAGVPPEEWLKFATCYGSFNEEPNEVILLEDLNDLNFSMMDKFKSLPDEYVRNVLKTFAVFHSLSFVMKKQDPETYNAFRNELRDQWACIAESDQSLMFMGNIEKDLTSIIEDNTYKSLLKNKMTDGFKLRKLNNLEKDMNYTVIQHGDAWTNNFMFRVVDDAIQSCMVDFQASNDNSPMSDVLFMIIICTDHETRSQNFYDWIDYYHTELDKSLSHFGLEANEVYPRDRLDADLKKYAKALLAICLLITNVSLRDSKEASVVIENMNNMEHEDDVMESFKPESLEEETVARINKKIGGFIESYKKFGLF</sequence>
<dbReference type="AlphaFoldDB" id="A0A2A4JCM6"/>
<reference evidence="2" key="1">
    <citation type="submission" date="2017-09" db="EMBL/GenBank/DDBJ databases">
        <title>Contemporary evolution of a Lepidopteran species, Heliothis virescens, in response to modern agricultural practices.</title>
        <authorList>
            <person name="Fritz M.L."/>
            <person name="Deyonke A.M."/>
            <person name="Papanicolaou A."/>
            <person name="Micinski S."/>
            <person name="Westbrook J."/>
            <person name="Gould F."/>
        </authorList>
    </citation>
    <scope>NUCLEOTIDE SEQUENCE [LARGE SCALE GENOMIC DNA]</scope>
    <source>
        <strain evidence="2">HvINT-</strain>
        <tissue evidence="2">Whole body</tissue>
    </source>
</reference>
<gene>
    <name evidence="2" type="ORF">B5V51_3929</name>
</gene>
<dbReference type="InterPro" id="IPR015897">
    <property type="entry name" value="CHK_kinase-like"/>
</dbReference>
<protein>
    <recommendedName>
        <fullName evidence="1">CHK kinase-like domain-containing protein</fullName>
    </recommendedName>
</protein>